<evidence type="ECO:0000256" key="1">
    <source>
        <dbReference type="SAM" id="Phobius"/>
    </source>
</evidence>
<dbReference type="Proteomes" id="UP000046392">
    <property type="component" value="Unplaced"/>
</dbReference>
<protein>
    <submittedName>
        <fullName evidence="3">G_PROTEIN_RECEP_F1_2 domain-containing protein</fullName>
    </submittedName>
</protein>
<evidence type="ECO:0000313" key="2">
    <source>
        <dbReference type="Proteomes" id="UP000046392"/>
    </source>
</evidence>
<name>A0A0N5CBN4_STREA</name>
<keyword evidence="2" id="KW-1185">Reference proteome</keyword>
<feature type="transmembrane region" description="Helical" evidence="1">
    <location>
        <begin position="178"/>
        <end position="201"/>
    </location>
</feature>
<dbReference type="PANTHER" id="PTHR22943">
    <property type="entry name" value="7-TRANSMEMBRANE DOMAIN RECEPTOR C.ELEGANS"/>
    <property type="match status" value="1"/>
</dbReference>
<evidence type="ECO:0000313" key="3">
    <source>
        <dbReference type="WBParaSite" id="SPAL_0001529975.1"/>
    </source>
</evidence>
<feature type="transmembrane region" description="Helical" evidence="1">
    <location>
        <begin position="269"/>
        <end position="290"/>
    </location>
</feature>
<dbReference type="STRING" id="174720.A0A0N5CBN4"/>
<keyword evidence="1" id="KW-0812">Transmembrane</keyword>
<proteinExistence type="predicted"/>
<keyword evidence="1" id="KW-1133">Transmembrane helix</keyword>
<accession>A0A0N5CBN4</accession>
<feature type="transmembrane region" description="Helical" evidence="1">
    <location>
        <begin position="53"/>
        <end position="76"/>
    </location>
</feature>
<dbReference type="PANTHER" id="PTHR22943:SF248">
    <property type="entry name" value="SEVEN TM RECEPTOR"/>
    <property type="match status" value="1"/>
</dbReference>
<feature type="transmembrane region" description="Helical" evidence="1">
    <location>
        <begin position="20"/>
        <end position="41"/>
    </location>
</feature>
<dbReference type="WBParaSite" id="SPAL_0001529975.1">
    <property type="protein sequence ID" value="SPAL_0001529975.1"/>
    <property type="gene ID" value="SPAL_0001529975"/>
</dbReference>
<feature type="transmembrane region" description="Helical" evidence="1">
    <location>
        <begin position="234"/>
        <end position="263"/>
    </location>
</feature>
<dbReference type="AlphaFoldDB" id="A0A0N5CBN4"/>
<organism evidence="2 3">
    <name type="scientific">Strongyloides papillosus</name>
    <name type="common">Intestinal threadworm</name>
    <dbReference type="NCBI Taxonomy" id="174720"/>
    <lineage>
        <taxon>Eukaryota</taxon>
        <taxon>Metazoa</taxon>
        <taxon>Ecdysozoa</taxon>
        <taxon>Nematoda</taxon>
        <taxon>Chromadorea</taxon>
        <taxon>Rhabditida</taxon>
        <taxon>Tylenchina</taxon>
        <taxon>Panagrolaimomorpha</taxon>
        <taxon>Strongyloidoidea</taxon>
        <taxon>Strongyloididae</taxon>
        <taxon>Strongyloides</taxon>
    </lineage>
</organism>
<keyword evidence="1" id="KW-0472">Membrane</keyword>
<reference evidence="3" key="1">
    <citation type="submission" date="2017-02" db="UniProtKB">
        <authorList>
            <consortium name="WormBaseParasite"/>
        </authorList>
    </citation>
    <scope>IDENTIFICATION</scope>
</reference>
<sequence>MNLTEDDVSLKLKLVYFHEYNDLVFGITGIILNSISLVLIFKKSKEFFEMYRYILTYSTIIHLIFSFLILICGQLIEIKSKDMILLMAGPFKYTASQKMEIIAAILFIGFIYLTISALPIPFIYSILIVLPVDILGYFGFATNLLEDDSNVEFLDKRIWFNDELNKYRTFLRSKETNIYYRLLMIYVLTFISSTYIIVFYCSMTVKKIVKKANEVCIINGQHKLHKNYKQIDNILFIQALIPIIFIFIPYSFWLACIFLKASFLETLSPILWIHISWVPTIEAISTILLVKEFRIVFIKFWKEYICFGFTKRQRIRSFHNK</sequence>
<feature type="transmembrane region" description="Helical" evidence="1">
    <location>
        <begin position="96"/>
        <end position="115"/>
    </location>
</feature>
<feature type="transmembrane region" description="Helical" evidence="1">
    <location>
        <begin position="122"/>
        <end position="140"/>
    </location>
</feature>
<dbReference type="InterPro" id="IPR019428">
    <property type="entry name" value="7TM_GPCR_serpentine_rcpt_Str"/>
</dbReference>
<dbReference type="Pfam" id="PF10326">
    <property type="entry name" value="7TM_GPCR_Str"/>
    <property type="match status" value="2"/>
</dbReference>